<evidence type="ECO:0000259" key="5">
    <source>
        <dbReference type="Pfam" id="PF20150"/>
    </source>
</evidence>
<gene>
    <name evidence="6" type="ORF">O9K51_02256</name>
</gene>
<keyword evidence="7" id="KW-1185">Reference proteome</keyword>
<evidence type="ECO:0000256" key="2">
    <source>
        <dbReference type="ARBA" id="ARBA00023027"/>
    </source>
</evidence>
<keyword evidence="2" id="KW-0520">NAD</keyword>
<proteinExistence type="predicted"/>
<keyword evidence="1" id="KW-0560">Oxidoreductase</keyword>
<feature type="domain" description="D-isomer specific 2-hydroxyacid dehydrogenase NAD-binding" evidence="4">
    <location>
        <begin position="569"/>
        <end position="640"/>
    </location>
</feature>
<feature type="region of interest" description="Disordered" evidence="3">
    <location>
        <begin position="375"/>
        <end position="449"/>
    </location>
</feature>
<dbReference type="InterPro" id="IPR045518">
    <property type="entry name" value="2EXR"/>
</dbReference>
<dbReference type="PANTHER" id="PTHR43333">
    <property type="entry name" value="2-HACID_DH_C DOMAIN-CONTAINING PROTEIN"/>
    <property type="match status" value="1"/>
</dbReference>
<evidence type="ECO:0000256" key="3">
    <source>
        <dbReference type="SAM" id="MobiDB-lite"/>
    </source>
</evidence>
<dbReference type="SUPFAM" id="SSF51735">
    <property type="entry name" value="NAD(P)-binding Rossmann-fold domains"/>
    <property type="match status" value="1"/>
</dbReference>
<dbReference type="InterPro" id="IPR036291">
    <property type="entry name" value="NAD(P)-bd_dom_sf"/>
</dbReference>
<name>A0AB34FZK1_9HYPO</name>
<dbReference type="CDD" id="cd12163">
    <property type="entry name" value="2-Hacid_dh_5"/>
    <property type="match status" value="1"/>
</dbReference>
<comment type="caution">
    <text evidence="6">The sequence shown here is derived from an EMBL/GenBank/DDBJ whole genome shotgun (WGS) entry which is preliminary data.</text>
</comment>
<dbReference type="InterPro" id="IPR029752">
    <property type="entry name" value="D-isomer_DH_CS1"/>
</dbReference>
<protein>
    <submittedName>
        <fullName evidence="6">Centromere kinetochore component CENP-T domain-containing protein</fullName>
    </submittedName>
</protein>
<organism evidence="6 7">
    <name type="scientific">Purpureocillium lavendulum</name>
    <dbReference type="NCBI Taxonomy" id="1247861"/>
    <lineage>
        <taxon>Eukaryota</taxon>
        <taxon>Fungi</taxon>
        <taxon>Dikarya</taxon>
        <taxon>Ascomycota</taxon>
        <taxon>Pezizomycotina</taxon>
        <taxon>Sordariomycetes</taxon>
        <taxon>Hypocreomycetidae</taxon>
        <taxon>Hypocreales</taxon>
        <taxon>Ophiocordycipitaceae</taxon>
        <taxon>Purpureocillium</taxon>
    </lineage>
</organism>
<feature type="domain" description="2EXR" evidence="5">
    <location>
        <begin position="51"/>
        <end position="120"/>
    </location>
</feature>
<dbReference type="Pfam" id="PF02826">
    <property type="entry name" value="2-Hacid_dh_C"/>
    <property type="match status" value="2"/>
</dbReference>
<reference evidence="6" key="1">
    <citation type="submission" date="2023-01" db="EMBL/GenBank/DDBJ databases">
        <title>The growth and conidiation of Purpureocillium lavendulum are regulated by nitrogen source and histone H3K14 acetylation.</title>
        <authorList>
            <person name="Tang P."/>
            <person name="Han J."/>
            <person name="Zhang C."/>
            <person name="Tang P."/>
            <person name="Qi F."/>
            <person name="Zhang K."/>
            <person name="Liang L."/>
        </authorList>
    </citation>
    <scope>NUCLEOTIDE SEQUENCE</scope>
    <source>
        <strain evidence="6">YMF1.00683</strain>
    </source>
</reference>
<feature type="compositionally biased region" description="Low complexity" evidence="3">
    <location>
        <begin position="418"/>
        <end position="433"/>
    </location>
</feature>
<dbReference type="PANTHER" id="PTHR43333:SF1">
    <property type="entry name" value="D-ISOMER SPECIFIC 2-HYDROXYACID DEHYDROGENASE NAD-BINDING DOMAIN-CONTAINING PROTEIN"/>
    <property type="match status" value="1"/>
</dbReference>
<evidence type="ECO:0000313" key="6">
    <source>
        <dbReference type="EMBL" id="KAJ6443867.1"/>
    </source>
</evidence>
<accession>A0AB34FZK1</accession>
<dbReference type="AlphaFoldDB" id="A0AB34FZK1"/>
<dbReference type="GO" id="GO:0016491">
    <property type="term" value="F:oxidoreductase activity"/>
    <property type="evidence" value="ECO:0007669"/>
    <property type="project" value="UniProtKB-KW"/>
</dbReference>
<dbReference type="EMBL" id="JAQHRD010000002">
    <property type="protein sequence ID" value="KAJ6443867.1"/>
    <property type="molecule type" value="Genomic_DNA"/>
</dbReference>
<dbReference type="Pfam" id="PF20150">
    <property type="entry name" value="2EXR"/>
    <property type="match status" value="1"/>
</dbReference>
<dbReference type="GO" id="GO:0051287">
    <property type="term" value="F:NAD binding"/>
    <property type="evidence" value="ECO:0007669"/>
    <property type="project" value="InterPro"/>
</dbReference>
<evidence type="ECO:0000256" key="1">
    <source>
        <dbReference type="ARBA" id="ARBA00023002"/>
    </source>
</evidence>
<evidence type="ECO:0000259" key="4">
    <source>
        <dbReference type="Pfam" id="PF02826"/>
    </source>
</evidence>
<sequence length="819" mass="88963">MALTPDSPSITTPTPTPRDGTGLRGRRPVTTAPVAVAPLRRPPGAPTAVSKFALLPAELRLKIWACAVEPRVVILDDLVHKARAYPMPAVTQLNVEARAESRRGYEAAGRGSHVDFSRDIFVCDPNISDQRGSSGDSDSDVDADADGYGPLEALAPRVRRLAFWDCFPDDGRVDGPFPYSAYLAACYPQESLGKVAFDKLWFPNLRDLWIVKVGEVDGSWKLGVDRSVPCEVRARRTARQFRYWVDDDVVEIALAPLDLDEPETKTVLRHGRCGKADCRELNRGRPTMVSKTVITFTVIPITNIFHIFIIIVNNGDSIDIDIGIDINGSTGWRRIRPWSTAAADGGAHKDTAENRMRWIIVERILTFSLRWEGPSDAEDGTSGSAAVAAAAAATTTTTGQQQQQRRRRRRRQRVPDEMATITNTNTSTMTPPAQEGGGRGGRGGGGGGITARDKLLIHVPQPAPAGFMDALAARFPQLEARWEVARLDPVRTDLASADTLPRDVLDGVTMLCVYPPADAAAIPDVRFVQLISAGSDRWVGHEKFSDPAVVFCSGSGCHAPQIAEWVMAAWLSSEHHFDVYKQQQLQGKWSARIADHPVTDSMGRRMAIFGYGAIGRQCAHLGRALGMDVVVYTQRERATPESRRLTGSYSVPGTGDPDGLVPSRWFHGADARAALADMLRLGVDLLVLAVPLSDSTRGLVGRREFALMRDGGDGAGGGAGGSKGRRRPPFLCNIARGPVVDSDALVDALRDGSVRGAALDVTDPEPLPADHPLWTAPNVFITPHVSWQSTGITERLTGLIMENLERLDEGRPLLNQIKK</sequence>
<evidence type="ECO:0000313" key="7">
    <source>
        <dbReference type="Proteomes" id="UP001163105"/>
    </source>
</evidence>
<dbReference type="Gene3D" id="3.40.50.720">
    <property type="entry name" value="NAD(P)-binding Rossmann-like Domain"/>
    <property type="match status" value="2"/>
</dbReference>
<dbReference type="Proteomes" id="UP001163105">
    <property type="component" value="Unassembled WGS sequence"/>
</dbReference>
<feature type="compositionally biased region" description="Gly residues" evidence="3">
    <location>
        <begin position="435"/>
        <end position="449"/>
    </location>
</feature>
<feature type="domain" description="D-isomer specific 2-hydroxyacid dehydrogenase NAD-binding" evidence="4">
    <location>
        <begin position="683"/>
        <end position="786"/>
    </location>
</feature>
<dbReference type="InterPro" id="IPR006140">
    <property type="entry name" value="D-isomer_DH_NAD-bd"/>
</dbReference>
<feature type="compositionally biased region" description="Low complexity" evidence="3">
    <location>
        <begin position="1"/>
        <end position="20"/>
    </location>
</feature>
<feature type="region of interest" description="Disordered" evidence="3">
    <location>
        <begin position="1"/>
        <end position="28"/>
    </location>
</feature>
<feature type="compositionally biased region" description="Low complexity" evidence="3">
    <location>
        <begin position="381"/>
        <end position="403"/>
    </location>
</feature>
<dbReference type="PROSITE" id="PS00065">
    <property type="entry name" value="D_2_HYDROXYACID_DH_1"/>
    <property type="match status" value="1"/>
</dbReference>